<protein>
    <submittedName>
        <fullName evidence="3">Uncharacterized protein</fullName>
    </submittedName>
</protein>
<dbReference type="GeneTree" id="ENSGT00940000168406"/>
<dbReference type="PANTHER" id="PTHR24023">
    <property type="entry name" value="COLLAGEN ALPHA"/>
    <property type="match status" value="1"/>
</dbReference>
<dbReference type="AlphaFoldDB" id="A0A3P9QHC2"/>
<keyword evidence="4" id="KW-1185">Reference proteome</keyword>
<name>A0A3P9QHC2_POERE</name>
<dbReference type="GO" id="GO:0031012">
    <property type="term" value="C:extracellular matrix"/>
    <property type="evidence" value="ECO:0007669"/>
    <property type="project" value="TreeGrafter"/>
</dbReference>
<feature type="signal peptide" evidence="2">
    <location>
        <begin position="1"/>
        <end position="18"/>
    </location>
</feature>
<sequence>MALGLFVYTFIHLNCCFSGYPGASGPPGLDAFPGEKGVPGENGFPGPTGTRGSRGDSGPAGYRGPDGISGKKGHMGIPGQTGLQGERGPVGPKGDTGLPGQIWAPNKLATIGLVKMDVCHKSQNVKLVELDFVKITRICEVQRLHPETLNKQSTPQVFLERLGARAVFHLPLQSQEKEAFQDREVSKARKGFQGGQDLEAHLEIQVSLQFFILTHFYQMSIKRFH</sequence>
<evidence type="ECO:0000313" key="3">
    <source>
        <dbReference type="Ensembl" id="ENSPREP00000033595.1"/>
    </source>
</evidence>
<evidence type="ECO:0000313" key="4">
    <source>
        <dbReference type="Proteomes" id="UP000242638"/>
    </source>
</evidence>
<dbReference type="PANTHER" id="PTHR24023:SF854">
    <property type="entry name" value="COLLAGEN ALPHA-1(IV) CHAIN"/>
    <property type="match status" value="1"/>
</dbReference>
<accession>A0A3P9QHC2</accession>
<feature type="region of interest" description="Disordered" evidence="1">
    <location>
        <begin position="31"/>
        <end position="87"/>
    </location>
</feature>
<evidence type="ECO:0000256" key="2">
    <source>
        <dbReference type="SAM" id="SignalP"/>
    </source>
</evidence>
<dbReference type="Proteomes" id="UP000242638">
    <property type="component" value="Unassembled WGS sequence"/>
</dbReference>
<organism evidence="3 4">
    <name type="scientific">Poecilia reticulata</name>
    <name type="common">Guppy</name>
    <name type="synonym">Acanthophacelus reticulatus</name>
    <dbReference type="NCBI Taxonomy" id="8081"/>
    <lineage>
        <taxon>Eukaryota</taxon>
        <taxon>Metazoa</taxon>
        <taxon>Chordata</taxon>
        <taxon>Craniata</taxon>
        <taxon>Vertebrata</taxon>
        <taxon>Euteleostomi</taxon>
        <taxon>Actinopterygii</taxon>
        <taxon>Neopterygii</taxon>
        <taxon>Teleostei</taxon>
        <taxon>Neoteleostei</taxon>
        <taxon>Acanthomorphata</taxon>
        <taxon>Ovalentaria</taxon>
        <taxon>Atherinomorphae</taxon>
        <taxon>Cyprinodontiformes</taxon>
        <taxon>Poeciliidae</taxon>
        <taxon>Poeciliinae</taxon>
        <taxon>Poecilia</taxon>
    </lineage>
</organism>
<feature type="chain" id="PRO_5017989333" evidence="2">
    <location>
        <begin position="19"/>
        <end position="225"/>
    </location>
</feature>
<dbReference type="Bgee" id="ENSPREG00000022768">
    <property type="expression patterns" value="Expressed in caudal fin and 1 other cell type or tissue"/>
</dbReference>
<proteinExistence type="predicted"/>
<dbReference type="GO" id="GO:0030020">
    <property type="term" value="F:extracellular matrix structural constituent conferring tensile strength"/>
    <property type="evidence" value="ECO:0007669"/>
    <property type="project" value="TreeGrafter"/>
</dbReference>
<dbReference type="GO" id="GO:0005615">
    <property type="term" value="C:extracellular space"/>
    <property type="evidence" value="ECO:0007669"/>
    <property type="project" value="TreeGrafter"/>
</dbReference>
<evidence type="ECO:0000256" key="1">
    <source>
        <dbReference type="SAM" id="MobiDB-lite"/>
    </source>
</evidence>
<keyword evidence="2" id="KW-0732">Signal</keyword>
<dbReference type="InterPro" id="IPR050149">
    <property type="entry name" value="Collagen_superfamily"/>
</dbReference>
<dbReference type="InterPro" id="IPR008160">
    <property type="entry name" value="Collagen"/>
</dbReference>
<reference evidence="3" key="3">
    <citation type="submission" date="2025-09" db="UniProtKB">
        <authorList>
            <consortium name="Ensembl"/>
        </authorList>
    </citation>
    <scope>IDENTIFICATION</scope>
    <source>
        <strain evidence="3">Guanapo</strain>
    </source>
</reference>
<reference evidence="4" key="1">
    <citation type="submission" date="2013-11" db="EMBL/GenBank/DDBJ databases">
        <title>The genomic landscape of the Guanapo guppy.</title>
        <authorList>
            <person name="Kuenstner A."/>
            <person name="Dreyer C."/>
        </authorList>
    </citation>
    <scope>NUCLEOTIDE SEQUENCE</scope>
    <source>
        <strain evidence="4">Guanapo</strain>
    </source>
</reference>
<dbReference type="Pfam" id="PF01391">
    <property type="entry name" value="Collagen"/>
    <property type="match status" value="1"/>
</dbReference>
<dbReference type="Ensembl" id="ENSPRET00000033974.1">
    <property type="protein sequence ID" value="ENSPREP00000033595.1"/>
    <property type="gene ID" value="ENSPREG00000022768.1"/>
</dbReference>
<reference evidence="3" key="2">
    <citation type="submission" date="2025-08" db="UniProtKB">
        <authorList>
            <consortium name="Ensembl"/>
        </authorList>
    </citation>
    <scope>IDENTIFICATION</scope>
    <source>
        <strain evidence="3">Guanapo</strain>
    </source>
</reference>
<dbReference type="GO" id="GO:0030198">
    <property type="term" value="P:extracellular matrix organization"/>
    <property type="evidence" value="ECO:0007669"/>
    <property type="project" value="TreeGrafter"/>
</dbReference>